<dbReference type="Proteomes" id="UP000601171">
    <property type="component" value="Unassembled WGS sequence"/>
</dbReference>
<dbReference type="InterPro" id="IPR014757">
    <property type="entry name" value="Tscrpt_reg_IclR_C"/>
</dbReference>
<dbReference type="Pfam" id="PF09339">
    <property type="entry name" value="HTH_IclR"/>
    <property type="match status" value="1"/>
</dbReference>
<organism evidence="5 6">
    <name type="scientific">Paratissierella segnis</name>
    <dbReference type="NCBI Taxonomy" id="2763679"/>
    <lineage>
        <taxon>Bacteria</taxon>
        <taxon>Bacillati</taxon>
        <taxon>Bacillota</taxon>
        <taxon>Tissierellia</taxon>
        <taxon>Tissierellales</taxon>
        <taxon>Tissierellaceae</taxon>
        <taxon>Paratissierella</taxon>
    </lineage>
</organism>
<dbReference type="SUPFAM" id="SSF46785">
    <property type="entry name" value="Winged helix' DNA-binding domain"/>
    <property type="match status" value="1"/>
</dbReference>
<reference evidence="5" key="1">
    <citation type="submission" date="2020-08" db="EMBL/GenBank/DDBJ databases">
        <title>Genome public.</title>
        <authorList>
            <person name="Liu C."/>
            <person name="Sun Q."/>
        </authorList>
    </citation>
    <scope>NUCLEOTIDE SEQUENCE</scope>
    <source>
        <strain evidence="5">BX21</strain>
    </source>
</reference>
<keyword evidence="6" id="KW-1185">Reference proteome</keyword>
<dbReference type="SMART" id="SM00346">
    <property type="entry name" value="HTH_ICLR"/>
    <property type="match status" value="1"/>
</dbReference>
<dbReference type="PANTHER" id="PTHR30136">
    <property type="entry name" value="HELIX-TURN-HELIX TRANSCRIPTIONAL REGULATOR, ICLR FAMILY"/>
    <property type="match status" value="1"/>
</dbReference>
<dbReference type="GO" id="GO:0045892">
    <property type="term" value="P:negative regulation of DNA-templated transcription"/>
    <property type="evidence" value="ECO:0007669"/>
    <property type="project" value="TreeGrafter"/>
</dbReference>
<dbReference type="PANTHER" id="PTHR30136:SF35">
    <property type="entry name" value="HTH-TYPE TRANSCRIPTIONAL REGULATOR RV1719"/>
    <property type="match status" value="1"/>
</dbReference>
<dbReference type="InterPro" id="IPR036388">
    <property type="entry name" value="WH-like_DNA-bd_sf"/>
</dbReference>
<name>A0A926ESN3_9FIRM</name>
<dbReference type="Gene3D" id="3.30.450.40">
    <property type="match status" value="1"/>
</dbReference>
<protein>
    <submittedName>
        <fullName evidence="5">IclR family transcriptional regulator</fullName>
    </submittedName>
</protein>
<dbReference type="PROSITE" id="PS51078">
    <property type="entry name" value="ICLR_ED"/>
    <property type="match status" value="1"/>
</dbReference>
<evidence type="ECO:0000256" key="1">
    <source>
        <dbReference type="ARBA" id="ARBA00023015"/>
    </source>
</evidence>
<comment type="caution">
    <text evidence="5">The sequence shown here is derived from an EMBL/GenBank/DDBJ whole genome shotgun (WGS) entry which is preliminary data.</text>
</comment>
<evidence type="ECO:0000259" key="4">
    <source>
        <dbReference type="PROSITE" id="PS51078"/>
    </source>
</evidence>
<dbReference type="GO" id="GO:0003677">
    <property type="term" value="F:DNA binding"/>
    <property type="evidence" value="ECO:0007669"/>
    <property type="project" value="UniProtKB-KW"/>
</dbReference>
<dbReference type="InterPro" id="IPR050707">
    <property type="entry name" value="HTH_MetabolicPath_Reg"/>
</dbReference>
<sequence>MNKTVIRTIEILQYISENKDNANISEICRKLMIPKSSAFDIIYTLIDLDILNVRETDHVNQKYFELSTKLFQISNKFLSQNDLFLLAYPILESLSKQSGETTYLTIRDGKNIVYLLKFTAESSLIPNIQVGDTNNLYSTCEGKAFLSCMRELQINELLAAEPFEQNTKSTITSYNDLFKELSNSRKQGYTTDICESNDDALCVAAPVIDVTNNVVCSISIVSFYNRHDLTVLNKWGNLVNDSAFLLSKKLGYSFNDLYDFYNKMLESKD</sequence>
<gene>
    <name evidence="5" type="ORF">H8707_06050</name>
</gene>
<dbReference type="GO" id="GO:0003700">
    <property type="term" value="F:DNA-binding transcription factor activity"/>
    <property type="evidence" value="ECO:0007669"/>
    <property type="project" value="TreeGrafter"/>
</dbReference>
<dbReference type="Pfam" id="PF01614">
    <property type="entry name" value="IclR_C"/>
    <property type="match status" value="1"/>
</dbReference>
<keyword evidence="3" id="KW-0804">Transcription</keyword>
<keyword evidence="1" id="KW-0805">Transcription regulation</keyword>
<evidence type="ECO:0000256" key="2">
    <source>
        <dbReference type="ARBA" id="ARBA00023125"/>
    </source>
</evidence>
<evidence type="ECO:0000313" key="6">
    <source>
        <dbReference type="Proteomes" id="UP000601171"/>
    </source>
</evidence>
<dbReference type="InterPro" id="IPR005471">
    <property type="entry name" value="Tscrpt_reg_IclR_N"/>
</dbReference>
<dbReference type="RefSeq" id="WP_262429243.1">
    <property type="nucleotide sequence ID" value="NZ_JACRTG010000016.1"/>
</dbReference>
<dbReference type="EMBL" id="JACRTG010000016">
    <property type="protein sequence ID" value="MBC8587795.1"/>
    <property type="molecule type" value="Genomic_DNA"/>
</dbReference>
<keyword evidence="2" id="KW-0238">DNA-binding</keyword>
<dbReference type="AlphaFoldDB" id="A0A926ESN3"/>
<dbReference type="InterPro" id="IPR036390">
    <property type="entry name" value="WH_DNA-bd_sf"/>
</dbReference>
<evidence type="ECO:0000256" key="3">
    <source>
        <dbReference type="ARBA" id="ARBA00023163"/>
    </source>
</evidence>
<evidence type="ECO:0000313" key="5">
    <source>
        <dbReference type="EMBL" id="MBC8587795.1"/>
    </source>
</evidence>
<proteinExistence type="predicted"/>
<dbReference type="Gene3D" id="1.10.10.10">
    <property type="entry name" value="Winged helix-like DNA-binding domain superfamily/Winged helix DNA-binding domain"/>
    <property type="match status" value="1"/>
</dbReference>
<accession>A0A926ESN3</accession>
<dbReference type="SUPFAM" id="SSF55781">
    <property type="entry name" value="GAF domain-like"/>
    <property type="match status" value="1"/>
</dbReference>
<dbReference type="InterPro" id="IPR029016">
    <property type="entry name" value="GAF-like_dom_sf"/>
</dbReference>
<feature type="domain" description="IclR-ED" evidence="4">
    <location>
        <begin position="69"/>
        <end position="252"/>
    </location>
</feature>